<keyword evidence="4" id="KW-1185">Reference proteome</keyword>
<gene>
    <name evidence="3" type="ORF">E2636_12020</name>
</gene>
<dbReference type="KEGG" id="panc:E2636_12020"/>
<dbReference type="Pfam" id="PF11181">
    <property type="entry name" value="YflT"/>
    <property type="match status" value="1"/>
</dbReference>
<dbReference type="AlphaFoldDB" id="A0A4P7A0C3"/>
<dbReference type="RefSeq" id="WP_134210401.1">
    <property type="nucleotide sequence ID" value="NZ_CP038015.1"/>
</dbReference>
<evidence type="ECO:0000313" key="3">
    <source>
        <dbReference type="EMBL" id="QBP41829.1"/>
    </source>
</evidence>
<feature type="domain" description="General stress protein 17M-like" evidence="2">
    <location>
        <begin position="5"/>
        <end position="110"/>
    </location>
</feature>
<proteinExistence type="predicted"/>
<reference evidence="3 4" key="1">
    <citation type="submission" date="2019-03" db="EMBL/GenBank/DDBJ databases">
        <title>Complete genome sequence of Paenisporosarcina antarctica CGMCC 1.6503T.</title>
        <authorList>
            <person name="Rong J.-C."/>
            <person name="Chi N.-Y."/>
            <person name="Zhang Q.-F."/>
        </authorList>
    </citation>
    <scope>NUCLEOTIDE SEQUENCE [LARGE SCALE GENOMIC DNA]</scope>
    <source>
        <strain evidence="3 4">CGMCC 1.6503</strain>
    </source>
</reference>
<protein>
    <submittedName>
        <fullName evidence="3">DUF2382 domain-containing protein</fullName>
    </submittedName>
</protein>
<name>A0A4P7A0C3_9BACL</name>
<dbReference type="OrthoDB" id="2678178at2"/>
<organism evidence="3 4">
    <name type="scientific">Paenisporosarcina antarctica</name>
    <dbReference type="NCBI Taxonomy" id="417367"/>
    <lineage>
        <taxon>Bacteria</taxon>
        <taxon>Bacillati</taxon>
        <taxon>Bacillota</taxon>
        <taxon>Bacilli</taxon>
        <taxon>Bacillales</taxon>
        <taxon>Caryophanaceae</taxon>
        <taxon>Paenisporosarcina</taxon>
    </lineage>
</organism>
<evidence type="ECO:0000259" key="2">
    <source>
        <dbReference type="Pfam" id="PF11181"/>
    </source>
</evidence>
<accession>A0A4P7A0C3</accession>
<dbReference type="PANTHER" id="PTHR38463:SF1">
    <property type="entry name" value="STRESS RESPONSE PROTEIN YSNF"/>
    <property type="match status" value="1"/>
</dbReference>
<evidence type="ECO:0000259" key="1">
    <source>
        <dbReference type="Pfam" id="PF09557"/>
    </source>
</evidence>
<dbReference type="InterPro" id="IPR019060">
    <property type="entry name" value="DUF2382"/>
</dbReference>
<dbReference type="InterPro" id="IPR025889">
    <property type="entry name" value="GSP17M-like_dom"/>
</dbReference>
<sequence>MSKRVVGVYNSKEAAMLEIDKLKKLGHDKNTIFILAKDPASVSAIVRDTGVQLEEVPENGELEPKSTGLFGRVFYALDFDTKHSGVAAVLKSAGIKEDEVGTYVRKIEQGDLMVLATADVPRQPYTDDTDIADFSNEEQSMQYYENNEYVPTQVTMQDQALDEHTEKLINEELYTSLEHIQPEDVQVYYDENEKEQGKSTSVTKDEIYVEHIYFDSPTPPIESDDEELIRVPIIEERVKVINEKVVTGEIVVRKRRM</sequence>
<dbReference type="PANTHER" id="PTHR38463">
    <property type="entry name" value="STRESS RESPONSE PROTEIN YSNF"/>
    <property type="match status" value="1"/>
</dbReference>
<dbReference type="EMBL" id="CP038015">
    <property type="protein sequence ID" value="QBP41829.1"/>
    <property type="molecule type" value="Genomic_DNA"/>
</dbReference>
<dbReference type="InterPro" id="IPR052967">
    <property type="entry name" value="Stress_Response_Assoc"/>
</dbReference>
<feature type="domain" description="DUF2382" evidence="1">
    <location>
        <begin position="168"/>
        <end position="256"/>
    </location>
</feature>
<dbReference type="Pfam" id="PF09557">
    <property type="entry name" value="DUF2382"/>
    <property type="match status" value="1"/>
</dbReference>
<dbReference type="Proteomes" id="UP000294292">
    <property type="component" value="Chromosome"/>
</dbReference>
<evidence type="ECO:0000313" key="4">
    <source>
        <dbReference type="Proteomes" id="UP000294292"/>
    </source>
</evidence>